<protein>
    <submittedName>
        <fullName evidence="2">TOL protein</fullName>
    </submittedName>
</protein>
<dbReference type="Proteomes" id="UP001303222">
    <property type="component" value="Unassembled WGS sequence"/>
</dbReference>
<dbReference type="PANTHER" id="PTHR33112">
    <property type="entry name" value="DOMAIN PROTEIN, PUTATIVE-RELATED"/>
    <property type="match status" value="1"/>
</dbReference>
<gene>
    <name evidence="2" type="ORF">QBC32DRAFT_207880</name>
</gene>
<evidence type="ECO:0000313" key="3">
    <source>
        <dbReference type="Proteomes" id="UP001303222"/>
    </source>
</evidence>
<proteinExistence type="predicted"/>
<sequence>MPPTYTTPSGEIHLSKEAFNRLCERCSGMFRSFGDGYDPCADRGRRDDVPFGSWKELLSSASQGDCHFCCCLAAEALMPPRGQDVRPCWHDYSSLQPVVSQGELLRLEIKPSIHQLVPWKNNALILERLYVPPLVGFTVKIVSEDGKRVSLGGLRTKVYDISGKPSRPAHKLPTSLHTGGEASLNQATRWIEDCLSNHPSCNKVVLANTPENHPARFIDVGSEGSLTVHIRLTTGMDFRKQRYMTLSHCWGSSVPTRLQLDNYGSRLKGFALAELPRTFQDAILITRKFNVQFLWIDSLCIIQDSPEDWAAESARMRFVYQNTHLNLAAAVSPDPSGGLFCPRYPLSFVPWAVSLSENRTLQNRPLYEKNSFILDTRGWVLQEQMLARRTLMFGKHQLYWECHRGESSECFPDVVNHSDDDARTHRLSARTRIRTIQTKFSRGELLHDFERLKVWALLVAEYSKRRLTKQSDKLVAISGLAEELSNGWNGVTYLAGLWSYCFRQNLLWTCTNVTDSKERNTDVAPSWSWASLSAKCSLPQPLSETRLDSLANVLEATVTPLTQIHSFGQLSGGTVRLKGPLLRTTVRYERERHLYGSWVEVVHTSMDEEGANKFGNQPNIPLPLFDIDWDEQETCNLADGQPVLFYLAPLHVELRNSSLCINGLLLRPALTSPQEGKFERLGVFTIIQGISKPHMKRLTEGKEAMFYTTDKLFPQLTGGSEEERMSLLRADPYLNGPLNTKLKDRYSPVLGPRDNHGIGSFLDTWEEHGIERFLECLDLAAQHNRESQKPDENLQHDEGDGFYIYELV</sequence>
<evidence type="ECO:0000259" key="1">
    <source>
        <dbReference type="Pfam" id="PF06985"/>
    </source>
</evidence>
<feature type="domain" description="Heterokaryon incompatibility" evidence="1">
    <location>
        <begin position="243"/>
        <end position="383"/>
    </location>
</feature>
<reference evidence="2" key="1">
    <citation type="journal article" date="2023" name="Mol. Phylogenet. Evol.">
        <title>Genome-scale phylogeny and comparative genomics of the fungal order Sordariales.</title>
        <authorList>
            <person name="Hensen N."/>
            <person name="Bonometti L."/>
            <person name="Westerberg I."/>
            <person name="Brannstrom I.O."/>
            <person name="Guillou S."/>
            <person name="Cros-Aarteil S."/>
            <person name="Calhoun S."/>
            <person name="Haridas S."/>
            <person name="Kuo A."/>
            <person name="Mondo S."/>
            <person name="Pangilinan J."/>
            <person name="Riley R."/>
            <person name="LaButti K."/>
            <person name="Andreopoulos B."/>
            <person name="Lipzen A."/>
            <person name="Chen C."/>
            <person name="Yan M."/>
            <person name="Daum C."/>
            <person name="Ng V."/>
            <person name="Clum A."/>
            <person name="Steindorff A."/>
            <person name="Ohm R.A."/>
            <person name="Martin F."/>
            <person name="Silar P."/>
            <person name="Natvig D.O."/>
            <person name="Lalanne C."/>
            <person name="Gautier V."/>
            <person name="Ament-Velasquez S.L."/>
            <person name="Kruys A."/>
            <person name="Hutchinson M.I."/>
            <person name="Powell A.J."/>
            <person name="Barry K."/>
            <person name="Miller A.N."/>
            <person name="Grigoriev I.V."/>
            <person name="Debuchy R."/>
            <person name="Gladieux P."/>
            <person name="Hiltunen Thoren M."/>
            <person name="Johannesson H."/>
        </authorList>
    </citation>
    <scope>NUCLEOTIDE SEQUENCE</scope>
    <source>
        <strain evidence="2">CBS 626.80</strain>
    </source>
</reference>
<dbReference type="EMBL" id="MU859090">
    <property type="protein sequence ID" value="KAK3954406.1"/>
    <property type="molecule type" value="Genomic_DNA"/>
</dbReference>
<keyword evidence="3" id="KW-1185">Reference proteome</keyword>
<reference evidence="2" key="2">
    <citation type="submission" date="2023-06" db="EMBL/GenBank/DDBJ databases">
        <authorList>
            <consortium name="Lawrence Berkeley National Laboratory"/>
            <person name="Mondo S.J."/>
            <person name="Hensen N."/>
            <person name="Bonometti L."/>
            <person name="Westerberg I."/>
            <person name="Brannstrom I.O."/>
            <person name="Guillou S."/>
            <person name="Cros-Aarteil S."/>
            <person name="Calhoun S."/>
            <person name="Haridas S."/>
            <person name="Kuo A."/>
            <person name="Pangilinan J."/>
            <person name="Riley R."/>
            <person name="Labutti K."/>
            <person name="Andreopoulos B."/>
            <person name="Lipzen A."/>
            <person name="Chen C."/>
            <person name="Yanf M."/>
            <person name="Daum C."/>
            <person name="Ng V."/>
            <person name="Clum A."/>
            <person name="Steindorff A."/>
            <person name="Ohm R."/>
            <person name="Martin F."/>
            <person name="Silar P."/>
            <person name="Natvig D."/>
            <person name="Lalanne C."/>
            <person name="Gautier V."/>
            <person name="Ament-Velasquez S.L."/>
            <person name="Kruys A."/>
            <person name="Hutchinson M.I."/>
            <person name="Powell A.J."/>
            <person name="Barry K."/>
            <person name="Miller A.N."/>
            <person name="Grigoriev I.V."/>
            <person name="Debuchy R."/>
            <person name="Gladieux P."/>
            <person name="Thoren M.H."/>
            <person name="Johannesson H."/>
        </authorList>
    </citation>
    <scope>NUCLEOTIDE SEQUENCE</scope>
    <source>
        <strain evidence="2">CBS 626.80</strain>
    </source>
</reference>
<accession>A0AAN6NYV3</accession>
<dbReference type="InterPro" id="IPR010730">
    <property type="entry name" value="HET"/>
</dbReference>
<evidence type="ECO:0000313" key="2">
    <source>
        <dbReference type="EMBL" id="KAK3954406.1"/>
    </source>
</evidence>
<dbReference type="AlphaFoldDB" id="A0AAN6NYV3"/>
<organism evidence="2 3">
    <name type="scientific">Pseudoneurospora amorphoporcata</name>
    <dbReference type="NCBI Taxonomy" id="241081"/>
    <lineage>
        <taxon>Eukaryota</taxon>
        <taxon>Fungi</taxon>
        <taxon>Dikarya</taxon>
        <taxon>Ascomycota</taxon>
        <taxon>Pezizomycotina</taxon>
        <taxon>Sordariomycetes</taxon>
        <taxon>Sordariomycetidae</taxon>
        <taxon>Sordariales</taxon>
        <taxon>Sordariaceae</taxon>
        <taxon>Pseudoneurospora</taxon>
    </lineage>
</organism>
<dbReference type="PANTHER" id="PTHR33112:SF10">
    <property type="entry name" value="TOL"/>
    <property type="match status" value="1"/>
</dbReference>
<dbReference type="Pfam" id="PF06985">
    <property type="entry name" value="HET"/>
    <property type="match status" value="1"/>
</dbReference>
<comment type="caution">
    <text evidence="2">The sequence shown here is derived from an EMBL/GenBank/DDBJ whole genome shotgun (WGS) entry which is preliminary data.</text>
</comment>
<name>A0AAN6NYV3_9PEZI</name>